<gene>
    <name evidence="11" type="ORF">NIES37_24470</name>
</gene>
<feature type="transmembrane region" description="Helical" evidence="8">
    <location>
        <begin position="298"/>
        <end position="320"/>
    </location>
</feature>
<organism evidence="11 12">
    <name type="scientific">Tolypothrix tenuis PCC 7101</name>
    <dbReference type="NCBI Taxonomy" id="231146"/>
    <lineage>
        <taxon>Bacteria</taxon>
        <taxon>Bacillati</taxon>
        <taxon>Cyanobacteriota</taxon>
        <taxon>Cyanophyceae</taxon>
        <taxon>Nostocales</taxon>
        <taxon>Tolypothrichaceae</taxon>
        <taxon>Tolypothrix</taxon>
    </lineage>
</organism>
<evidence type="ECO:0000256" key="3">
    <source>
        <dbReference type="ARBA" id="ARBA00022448"/>
    </source>
</evidence>
<dbReference type="SUPFAM" id="SSF111352">
    <property type="entry name" value="Ammonium transporter"/>
    <property type="match status" value="1"/>
</dbReference>
<feature type="transmembrane region" description="Helical" evidence="8">
    <location>
        <begin position="358"/>
        <end position="374"/>
    </location>
</feature>
<evidence type="ECO:0000256" key="8">
    <source>
        <dbReference type="RuleBase" id="RU362002"/>
    </source>
</evidence>
<sequence>MPQPESQKARRKRSLLLKYACLLVVTAIALLWISSATAATPFTDSPAVAENTQWVLLTGCLVFFMNAGFAMVESGFCRSANAITVLAKNLIVFAIATVAYWVLGFGFMFGDGNDFIGTNGFLLPPDLSPLTGKDYQGVFNSLKWAAIPLTAKFFFQLTFAGTAATIVSGAVAERIKFSAFMTFSFLLVLTYSITGHWIWGGGFLYKLGFRDFAGSTVVHSVGGWAALMGILLLQPRLGKYRRFNPDDKRTWRDTTFYGKKIISMPAHNLSSATLGCFILWLGWFGFNTGSTLTANSQAIAHVLLVTLIGGAMGAIGATFWSWQFYEKPSLSFMVNGILAGCVSITASCAFVNIPSAAFIGFCGGVLVVYAAIFLNKCQIDDPVGAVPVHLVCGIWGTLAVGLFSQDPSSYSWSKQFFNLDKGGLFFGGGINLLLTQIFGIVVVGVFTFLFSAIAWIGISYLIYAVSDTSGADFNVSKSLRVFPQEEVVGLDSLFAEGNNIKRLKREYIQAQRQRRSWERKYNIRE</sequence>
<feature type="transmembrane region" description="Helical" evidence="8">
    <location>
        <begin position="212"/>
        <end position="233"/>
    </location>
</feature>
<dbReference type="EMBL" id="AP018248">
    <property type="protein sequence ID" value="BAY98497.1"/>
    <property type="molecule type" value="Genomic_DNA"/>
</dbReference>
<dbReference type="Proteomes" id="UP000218785">
    <property type="component" value="Chromosome"/>
</dbReference>
<dbReference type="RefSeq" id="WP_096575934.1">
    <property type="nucleotide sequence ID" value="NZ_CAWNJS010000001.1"/>
</dbReference>
<keyword evidence="3 8" id="KW-0813">Transport</keyword>
<keyword evidence="6 8" id="KW-0472">Membrane</keyword>
<feature type="transmembrane region" description="Helical" evidence="8">
    <location>
        <begin position="179"/>
        <end position="200"/>
    </location>
</feature>
<evidence type="ECO:0000256" key="1">
    <source>
        <dbReference type="ARBA" id="ARBA00004141"/>
    </source>
</evidence>
<dbReference type="AlphaFoldDB" id="A0A1Z4MYD8"/>
<dbReference type="Gene3D" id="1.10.3430.10">
    <property type="entry name" value="Ammonium transporter AmtB like domains"/>
    <property type="match status" value="1"/>
</dbReference>
<dbReference type="InterPro" id="IPR024041">
    <property type="entry name" value="NH4_transpt_AmtB-like_dom"/>
</dbReference>
<evidence type="ECO:0000256" key="6">
    <source>
        <dbReference type="ARBA" id="ARBA00023136"/>
    </source>
</evidence>
<comment type="similarity">
    <text evidence="2 8">Belongs to the ammonia transporter channel (TC 1.A.11.2) family.</text>
</comment>
<dbReference type="InterPro" id="IPR029020">
    <property type="entry name" value="Ammonium/urea_transptr"/>
</dbReference>
<proteinExistence type="inferred from homology"/>
<feature type="transmembrane region" description="Helical" evidence="8">
    <location>
        <begin position="332"/>
        <end position="352"/>
    </location>
</feature>
<dbReference type="InterPro" id="IPR001905">
    <property type="entry name" value="Ammonium_transpt"/>
</dbReference>
<dbReference type="GO" id="GO:0005886">
    <property type="term" value="C:plasma membrane"/>
    <property type="evidence" value="ECO:0007669"/>
    <property type="project" value="UniProtKB-SubCell"/>
</dbReference>
<dbReference type="GO" id="GO:0008519">
    <property type="term" value="F:ammonium channel activity"/>
    <property type="evidence" value="ECO:0007669"/>
    <property type="project" value="InterPro"/>
</dbReference>
<feature type="transmembrane region" description="Helical" evidence="8">
    <location>
        <begin position="153"/>
        <end position="172"/>
    </location>
</feature>
<dbReference type="PANTHER" id="PTHR11730">
    <property type="entry name" value="AMMONIUM TRANSPORTER"/>
    <property type="match status" value="1"/>
</dbReference>
<feature type="transmembrane region" description="Helical" evidence="8">
    <location>
        <begin position="54"/>
        <end position="77"/>
    </location>
</feature>
<evidence type="ECO:0000313" key="11">
    <source>
        <dbReference type="EMBL" id="BAY98497.1"/>
    </source>
</evidence>
<feature type="transmembrane region" description="Helical" evidence="8">
    <location>
        <begin position="89"/>
        <end position="109"/>
    </location>
</feature>
<feature type="transmembrane region" description="Helical" evidence="8">
    <location>
        <begin position="386"/>
        <end position="404"/>
    </location>
</feature>
<dbReference type="PANTHER" id="PTHR11730:SF89">
    <property type="entry name" value="AMMONIUM TRANSPORTER SLL0108-RELATED"/>
    <property type="match status" value="1"/>
</dbReference>
<dbReference type="Pfam" id="PF00909">
    <property type="entry name" value="Ammonium_transp"/>
    <property type="match status" value="1"/>
</dbReference>
<evidence type="ECO:0000256" key="9">
    <source>
        <dbReference type="SAM" id="SignalP"/>
    </source>
</evidence>
<keyword evidence="7 8" id="KW-0924">Ammonia transport</keyword>
<evidence type="ECO:0000259" key="10">
    <source>
        <dbReference type="Pfam" id="PF00909"/>
    </source>
</evidence>
<feature type="transmembrane region" description="Helical" evidence="8">
    <location>
        <begin position="269"/>
        <end position="286"/>
    </location>
</feature>
<evidence type="ECO:0000313" key="12">
    <source>
        <dbReference type="Proteomes" id="UP000218785"/>
    </source>
</evidence>
<comment type="subcellular location">
    <subcellularLocation>
        <location evidence="8">Cell membrane</location>
        <topology evidence="8">Multi-pass membrane protein</topology>
    </subcellularLocation>
    <subcellularLocation>
        <location evidence="1">Membrane</location>
        <topology evidence="1">Multi-pass membrane protein</topology>
    </subcellularLocation>
</comment>
<keyword evidence="9" id="KW-0732">Signal</keyword>
<keyword evidence="12" id="KW-1185">Reference proteome</keyword>
<dbReference type="NCBIfam" id="TIGR00836">
    <property type="entry name" value="amt"/>
    <property type="match status" value="1"/>
</dbReference>
<evidence type="ECO:0000256" key="5">
    <source>
        <dbReference type="ARBA" id="ARBA00022989"/>
    </source>
</evidence>
<feature type="domain" description="Ammonium transporter AmtB-like" evidence="10">
    <location>
        <begin position="54"/>
        <end position="463"/>
    </location>
</feature>
<feature type="signal peptide" evidence="9">
    <location>
        <begin position="1"/>
        <end position="38"/>
    </location>
</feature>
<accession>A0A1Z4MYD8</accession>
<protein>
    <recommendedName>
        <fullName evidence="8">Ammonium transporter</fullName>
    </recommendedName>
</protein>
<keyword evidence="4 8" id="KW-0812">Transmembrane</keyword>
<dbReference type="KEGG" id="ttq:NIES37_24470"/>
<keyword evidence="5 8" id="KW-1133">Transmembrane helix</keyword>
<evidence type="ECO:0000256" key="7">
    <source>
        <dbReference type="ARBA" id="ARBA00023177"/>
    </source>
</evidence>
<feature type="chain" id="PRO_5011966894" description="Ammonium transporter" evidence="9">
    <location>
        <begin position="39"/>
        <end position="525"/>
    </location>
</feature>
<name>A0A1Z4MYD8_9CYAN</name>
<feature type="transmembrane region" description="Helical" evidence="8">
    <location>
        <begin position="424"/>
        <end position="456"/>
    </location>
</feature>
<reference evidence="11 12" key="1">
    <citation type="submission" date="2017-06" db="EMBL/GenBank/DDBJ databases">
        <title>Genome sequencing of cyanobaciteial culture collection at National Institute for Environmental Studies (NIES).</title>
        <authorList>
            <person name="Hirose Y."/>
            <person name="Shimura Y."/>
            <person name="Fujisawa T."/>
            <person name="Nakamura Y."/>
            <person name="Kawachi M."/>
        </authorList>
    </citation>
    <scope>NUCLEOTIDE SEQUENCE [LARGE SCALE GENOMIC DNA]</scope>
    <source>
        <strain evidence="11 12">NIES-37</strain>
    </source>
</reference>
<dbReference type="GO" id="GO:0097272">
    <property type="term" value="P:ammonium homeostasis"/>
    <property type="evidence" value="ECO:0007669"/>
    <property type="project" value="TreeGrafter"/>
</dbReference>
<evidence type="ECO:0000256" key="2">
    <source>
        <dbReference type="ARBA" id="ARBA00005887"/>
    </source>
</evidence>
<evidence type="ECO:0000256" key="4">
    <source>
        <dbReference type="ARBA" id="ARBA00022692"/>
    </source>
</evidence>